<dbReference type="Pfam" id="PF26115">
    <property type="entry name" value="PDDEXK_GAPS4"/>
    <property type="match status" value="1"/>
</dbReference>
<gene>
    <name evidence="3" type="ORF">GHO28_15760</name>
</gene>
<dbReference type="Proteomes" id="UP000466863">
    <property type="component" value="Unassembled WGS sequence"/>
</dbReference>
<evidence type="ECO:0000259" key="2">
    <source>
        <dbReference type="Pfam" id="PF26115"/>
    </source>
</evidence>
<reference evidence="3 4" key="1">
    <citation type="submission" date="2019-10" db="EMBL/GenBank/DDBJ databases">
        <title>Evaluation of single-gene subtyping targets for Pseudomonas.</title>
        <authorList>
            <person name="Reichler S.J."/>
            <person name="Orsi R.H."/>
            <person name="Wiedmann M."/>
            <person name="Martin N.H."/>
            <person name="Murphy S.I."/>
        </authorList>
    </citation>
    <scope>NUCLEOTIDE SEQUENCE [LARGE SCALE GENOMIC DNA]</scope>
    <source>
        <strain evidence="3 4">FSL R10-1876</strain>
    </source>
</reference>
<dbReference type="InterPro" id="IPR058873">
    <property type="entry name" value="PDDEXK_GAPS4"/>
</dbReference>
<evidence type="ECO:0000313" key="4">
    <source>
        <dbReference type="Proteomes" id="UP000466863"/>
    </source>
</evidence>
<dbReference type="AlphaFoldDB" id="A0A6A7ZAS0"/>
<dbReference type="RefSeq" id="WP_153331675.1">
    <property type="nucleotide sequence ID" value="NZ_CP181271.1"/>
</dbReference>
<evidence type="ECO:0000313" key="3">
    <source>
        <dbReference type="EMBL" id="MQU43950.1"/>
    </source>
</evidence>
<feature type="compositionally biased region" description="Basic and acidic residues" evidence="1">
    <location>
        <begin position="51"/>
        <end position="60"/>
    </location>
</feature>
<name>A0A6A7ZAS0_9PSED</name>
<accession>A0A6A7ZAS0</accession>
<feature type="region of interest" description="Disordered" evidence="1">
    <location>
        <begin position="35"/>
        <end position="60"/>
    </location>
</feature>
<comment type="caution">
    <text evidence="3">The sequence shown here is derived from an EMBL/GenBank/DDBJ whole genome shotgun (WGS) entry which is preliminary data.</text>
</comment>
<evidence type="ECO:0000256" key="1">
    <source>
        <dbReference type="SAM" id="MobiDB-lite"/>
    </source>
</evidence>
<organism evidence="3 4">
    <name type="scientific">Pseudomonas helleri</name>
    <dbReference type="NCBI Taxonomy" id="1608996"/>
    <lineage>
        <taxon>Bacteria</taxon>
        <taxon>Pseudomonadati</taxon>
        <taxon>Pseudomonadota</taxon>
        <taxon>Gammaproteobacteria</taxon>
        <taxon>Pseudomonadales</taxon>
        <taxon>Pseudomonadaceae</taxon>
        <taxon>Pseudomonas</taxon>
    </lineage>
</organism>
<dbReference type="EMBL" id="WIVV01000073">
    <property type="protein sequence ID" value="MQU43950.1"/>
    <property type="molecule type" value="Genomic_DNA"/>
</dbReference>
<sequence length="362" mass="42254">MAGGERAGIAAIAGKVAKEIIPWLKWKSHLSPDQNFECGSPQRHNPPKNEPGSEQKAHNHPTDVVFSYIDPYTEKTIALNTDLKSYAAGSIKQFTIRKALKSLAHTIDCARYSDEWKTRYSLTQENLEVRGMLFVYNHDGSWDNTFYDIFYGKKSIKKTKNSTESEYENENDINILNFDLQKNQQIHILEPSSIKYLRTVIDDLEKLNSRDEFNKDNYQFFYPDLNLHKAKNLPISRPATLELISAPFMIIEYQEQHFYNDKQVKIKSIDAGYKVYYKARIEDWKDMFFLLDSLSNYQILNSNKKISIRAIASDQSNMAKNHFMTASQEYIKQWGKSETIENIEFELIHTVSDYFSKEELNW</sequence>
<feature type="domain" description="GAPS4 PD-(D/E)XK nuclease" evidence="2">
    <location>
        <begin position="9"/>
        <end position="158"/>
    </location>
</feature>
<proteinExistence type="predicted"/>
<protein>
    <recommendedName>
        <fullName evidence="2">GAPS4 PD-(D/E)XK nuclease domain-containing protein</fullName>
    </recommendedName>
</protein>